<name>A0AAP0E7T4_9MAGN</name>
<keyword evidence="2" id="KW-1185">Reference proteome</keyword>
<accession>A0AAP0E7T4</accession>
<evidence type="ECO:0008006" key="3">
    <source>
        <dbReference type="Google" id="ProtNLM"/>
    </source>
</evidence>
<gene>
    <name evidence="1" type="ORF">Syun_028992</name>
</gene>
<organism evidence="1 2">
    <name type="scientific">Stephania yunnanensis</name>
    <dbReference type="NCBI Taxonomy" id="152371"/>
    <lineage>
        <taxon>Eukaryota</taxon>
        <taxon>Viridiplantae</taxon>
        <taxon>Streptophyta</taxon>
        <taxon>Embryophyta</taxon>
        <taxon>Tracheophyta</taxon>
        <taxon>Spermatophyta</taxon>
        <taxon>Magnoliopsida</taxon>
        <taxon>Ranunculales</taxon>
        <taxon>Menispermaceae</taxon>
        <taxon>Menispermoideae</taxon>
        <taxon>Cissampelideae</taxon>
        <taxon>Stephania</taxon>
    </lineage>
</organism>
<dbReference type="Gene3D" id="3.30.420.10">
    <property type="entry name" value="Ribonuclease H-like superfamily/Ribonuclease H"/>
    <property type="match status" value="1"/>
</dbReference>
<reference evidence="1 2" key="1">
    <citation type="submission" date="2024-01" db="EMBL/GenBank/DDBJ databases">
        <title>Genome assemblies of Stephania.</title>
        <authorList>
            <person name="Yang L."/>
        </authorList>
    </citation>
    <scope>NUCLEOTIDE SEQUENCE [LARGE SCALE GENOMIC DNA]</scope>
    <source>
        <strain evidence="1">YNDBR</strain>
        <tissue evidence="1">Leaf</tissue>
    </source>
</reference>
<evidence type="ECO:0000313" key="2">
    <source>
        <dbReference type="Proteomes" id="UP001420932"/>
    </source>
</evidence>
<evidence type="ECO:0000313" key="1">
    <source>
        <dbReference type="EMBL" id="KAK9086598.1"/>
    </source>
</evidence>
<dbReference type="InterPro" id="IPR036397">
    <property type="entry name" value="RNaseH_sf"/>
</dbReference>
<dbReference type="GO" id="GO:0003676">
    <property type="term" value="F:nucleic acid binding"/>
    <property type="evidence" value="ECO:0007669"/>
    <property type="project" value="InterPro"/>
</dbReference>
<dbReference type="Proteomes" id="UP001420932">
    <property type="component" value="Unassembled WGS sequence"/>
</dbReference>
<dbReference type="AlphaFoldDB" id="A0AAP0E7T4"/>
<comment type="caution">
    <text evidence="1">The sequence shown here is derived from an EMBL/GenBank/DDBJ whole genome shotgun (WGS) entry which is preliminary data.</text>
</comment>
<sequence length="52" mass="6027">MLRAYILEFGGSWEKYLPLYEFAYNNSYQASIEMTSLEALYGRSRLSPILLG</sequence>
<proteinExistence type="predicted"/>
<protein>
    <recommendedName>
        <fullName evidence="3">Integrase catalytic domain-containing protein</fullName>
    </recommendedName>
</protein>
<dbReference type="EMBL" id="JBBNAF010000013">
    <property type="protein sequence ID" value="KAK9086598.1"/>
    <property type="molecule type" value="Genomic_DNA"/>
</dbReference>